<dbReference type="PANTHER" id="PTHR45833:SF1">
    <property type="entry name" value="METHIONINE SYNTHASE"/>
    <property type="match status" value="1"/>
</dbReference>
<comment type="similarity">
    <text evidence="1">Belongs to the methylamine corrinoid protein family.</text>
</comment>
<dbReference type="AlphaFoldDB" id="A0A8J8SFR9"/>
<gene>
    <name evidence="6" type="ORF">HZI73_06575</name>
</gene>
<dbReference type="SUPFAM" id="SSF47644">
    <property type="entry name" value="Methionine synthase domain"/>
    <property type="match status" value="1"/>
</dbReference>
<evidence type="ECO:0000259" key="5">
    <source>
        <dbReference type="PROSITE" id="PS51337"/>
    </source>
</evidence>
<dbReference type="InterPro" id="IPR036724">
    <property type="entry name" value="Cobalamin-bd_sf"/>
</dbReference>
<dbReference type="PROSITE" id="PS51332">
    <property type="entry name" value="B12_BINDING"/>
    <property type="match status" value="1"/>
</dbReference>
<dbReference type="PROSITE" id="PS51337">
    <property type="entry name" value="B12_BINDING_NTER"/>
    <property type="match status" value="1"/>
</dbReference>
<reference evidence="6" key="1">
    <citation type="submission" date="2020-07" db="EMBL/GenBank/DDBJ databases">
        <title>Vallitalea pronyensis genome.</title>
        <authorList>
            <person name="Postec A."/>
        </authorList>
    </citation>
    <scope>NUCLEOTIDE SEQUENCE</scope>
    <source>
        <strain evidence="6">FatNI3</strain>
    </source>
</reference>
<dbReference type="Proteomes" id="UP000683246">
    <property type="component" value="Chromosome"/>
</dbReference>
<dbReference type="RefSeq" id="WP_212697457.1">
    <property type="nucleotide sequence ID" value="NZ_CP058649.1"/>
</dbReference>
<name>A0A8J8SFR9_9FIRM</name>
<keyword evidence="2" id="KW-0479">Metal-binding</keyword>
<evidence type="ECO:0000256" key="3">
    <source>
        <dbReference type="ARBA" id="ARBA00023285"/>
    </source>
</evidence>
<keyword evidence="7" id="KW-1185">Reference proteome</keyword>
<dbReference type="EMBL" id="CP058649">
    <property type="protein sequence ID" value="QUI21985.1"/>
    <property type="molecule type" value="Genomic_DNA"/>
</dbReference>
<feature type="domain" description="B12-binding" evidence="4">
    <location>
        <begin position="88"/>
        <end position="215"/>
    </location>
</feature>
<evidence type="ECO:0000313" key="7">
    <source>
        <dbReference type="Proteomes" id="UP000683246"/>
    </source>
</evidence>
<accession>A0A8J8SFR9</accession>
<dbReference type="FunFam" id="3.40.50.280:FF:000003">
    <property type="entry name" value="Dimethylamine methyltransferase corrinoid protein"/>
    <property type="match status" value="1"/>
</dbReference>
<evidence type="ECO:0000256" key="2">
    <source>
        <dbReference type="ARBA" id="ARBA00022723"/>
    </source>
</evidence>
<dbReference type="GO" id="GO:0008705">
    <property type="term" value="F:methionine synthase activity"/>
    <property type="evidence" value="ECO:0007669"/>
    <property type="project" value="TreeGrafter"/>
</dbReference>
<dbReference type="GO" id="GO:0005829">
    <property type="term" value="C:cytosol"/>
    <property type="evidence" value="ECO:0007669"/>
    <property type="project" value="TreeGrafter"/>
</dbReference>
<dbReference type="GO" id="GO:0046653">
    <property type="term" value="P:tetrahydrofolate metabolic process"/>
    <property type="evidence" value="ECO:0007669"/>
    <property type="project" value="TreeGrafter"/>
</dbReference>
<dbReference type="InterPro" id="IPR003759">
    <property type="entry name" value="Cbl-bd_cap"/>
</dbReference>
<sequence>MNNTLNEISKYLQEGQSIKVRELTIAALDNGYDYKKILDTLIEAMDIIGKKFKKNAIYVPEVLIASRAFNIALDIISPLIDPNTRTYLGKVVIGTVKGDLHDIGKNLVKMMFTGMGFEVIDLGVDISERQFVDAVKEHEADILAMSALLTTTMVNMKNTIKLLEVEGLRDQVKILIGGAPITSNYARTIGADYYTTDAASAAEMAKEIMNNNLGT</sequence>
<evidence type="ECO:0000259" key="4">
    <source>
        <dbReference type="PROSITE" id="PS51332"/>
    </source>
</evidence>
<dbReference type="InterPro" id="IPR036594">
    <property type="entry name" value="Meth_synthase_dom"/>
</dbReference>
<dbReference type="KEGG" id="vpy:HZI73_06575"/>
<dbReference type="GO" id="GO:0031419">
    <property type="term" value="F:cobalamin binding"/>
    <property type="evidence" value="ECO:0007669"/>
    <property type="project" value="InterPro"/>
</dbReference>
<evidence type="ECO:0000313" key="6">
    <source>
        <dbReference type="EMBL" id="QUI21985.1"/>
    </source>
</evidence>
<dbReference type="InterPro" id="IPR006158">
    <property type="entry name" value="Cobalamin-bd"/>
</dbReference>
<dbReference type="CDD" id="cd02070">
    <property type="entry name" value="corrinoid_protein_B12-BD"/>
    <property type="match status" value="1"/>
</dbReference>
<keyword evidence="3" id="KW-0170">Cobalt</keyword>
<dbReference type="Pfam" id="PF02607">
    <property type="entry name" value="B12-binding_2"/>
    <property type="match status" value="1"/>
</dbReference>
<evidence type="ECO:0000256" key="1">
    <source>
        <dbReference type="ARBA" id="ARBA00010854"/>
    </source>
</evidence>
<dbReference type="SUPFAM" id="SSF52242">
    <property type="entry name" value="Cobalamin (vitamin B12)-binding domain"/>
    <property type="match status" value="1"/>
</dbReference>
<dbReference type="PANTHER" id="PTHR45833">
    <property type="entry name" value="METHIONINE SYNTHASE"/>
    <property type="match status" value="1"/>
</dbReference>
<protein>
    <submittedName>
        <fullName evidence="6">Corrinoid protein</fullName>
    </submittedName>
</protein>
<organism evidence="6 7">
    <name type="scientific">Vallitalea pronyensis</name>
    <dbReference type="NCBI Taxonomy" id="1348613"/>
    <lineage>
        <taxon>Bacteria</taxon>
        <taxon>Bacillati</taxon>
        <taxon>Bacillota</taxon>
        <taxon>Clostridia</taxon>
        <taxon>Lachnospirales</taxon>
        <taxon>Vallitaleaceae</taxon>
        <taxon>Vallitalea</taxon>
    </lineage>
</organism>
<dbReference type="Gene3D" id="1.10.1240.10">
    <property type="entry name" value="Methionine synthase domain"/>
    <property type="match status" value="1"/>
</dbReference>
<dbReference type="SMART" id="SM01018">
    <property type="entry name" value="B12-binding_2"/>
    <property type="match status" value="1"/>
</dbReference>
<dbReference type="Pfam" id="PF02310">
    <property type="entry name" value="B12-binding"/>
    <property type="match status" value="1"/>
</dbReference>
<dbReference type="InterPro" id="IPR050554">
    <property type="entry name" value="Met_Synthase/Corrinoid"/>
</dbReference>
<dbReference type="GO" id="GO:0046872">
    <property type="term" value="F:metal ion binding"/>
    <property type="evidence" value="ECO:0007669"/>
    <property type="project" value="UniProtKB-KW"/>
</dbReference>
<feature type="domain" description="B12-binding N-terminal" evidence="5">
    <location>
        <begin position="1"/>
        <end position="88"/>
    </location>
</feature>
<proteinExistence type="inferred from homology"/>
<dbReference type="GO" id="GO:0050667">
    <property type="term" value="P:homocysteine metabolic process"/>
    <property type="evidence" value="ECO:0007669"/>
    <property type="project" value="TreeGrafter"/>
</dbReference>
<dbReference type="Gene3D" id="3.40.50.280">
    <property type="entry name" value="Cobalamin-binding domain"/>
    <property type="match status" value="1"/>
</dbReference>